<reference evidence="5" key="1">
    <citation type="submission" date="2020-11" db="EMBL/GenBank/DDBJ databases">
        <authorList>
            <person name="Tran Van P."/>
        </authorList>
    </citation>
    <scope>NUCLEOTIDE SEQUENCE</scope>
</reference>
<organism evidence="5">
    <name type="scientific">Cyprideis torosa</name>
    <dbReference type="NCBI Taxonomy" id="163714"/>
    <lineage>
        <taxon>Eukaryota</taxon>
        <taxon>Metazoa</taxon>
        <taxon>Ecdysozoa</taxon>
        <taxon>Arthropoda</taxon>
        <taxon>Crustacea</taxon>
        <taxon>Oligostraca</taxon>
        <taxon>Ostracoda</taxon>
        <taxon>Podocopa</taxon>
        <taxon>Podocopida</taxon>
        <taxon>Cytherocopina</taxon>
        <taxon>Cytheroidea</taxon>
        <taxon>Cytherideidae</taxon>
        <taxon>Cyprideis</taxon>
    </lineage>
</organism>
<keyword evidence="2" id="KW-0813">Transport</keyword>
<dbReference type="Gene3D" id="3.40.50.300">
    <property type="entry name" value="P-loop containing nucleotide triphosphate hydrolases"/>
    <property type="match status" value="1"/>
</dbReference>
<dbReference type="CDD" id="cd03220">
    <property type="entry name" value="ABC_KpsT_Wzt"/>
    <property type="match status" value="1"/>
</dbReference>
<dbReference type="InterPro" id="IPR050683">
    <property type="entry name" value="Bact_Polysacc_Export_ATP-bd"/>
</dbReference>
<dbReference type="GO" id="GO:0016887">
    <property type="term" value="F:ATP hydrolysis activity"/>
    <property type="evidence" value="ECO:0007669"/>
    <property type="project" value="InterPro"/>
</dbReference>
<keyword evidence="3" id="KW-0547">Nucleotide-binding</keyword>
<dbReference type="SUPFAM" id="SSF52540">
    <property type="entry name" value="P-loop containing nucleoside triphosphate hydrolases"/>
    <property type="match status" value="1"/>
</dbReference>
<gene>
    <name evidence="5" type="ORF">CTOB1V02_LOCUS39</name>
</gene>
<proteinExistence type="inferred from homology"/>
<evidence type="ECO:0000256" key="4">
    <source>
        <dbReference type="ARBA" id="ARBA00022840"/>
    </source>
</evidence>
<evidence type="ECO:0000256" key="1">
    <source>
        <dbReference type="ARBA" id="ARBA00005417"/>
    </source>
</evidence>
<dbReference type="Pfam" id="PF00005">
    <property type="entry name" value="ABC_tran"/>
    <property type="match status" value="1"/>
</dbReference>
<dbReference type="PANTHER" id="PTHR46743">
    <property type="entry name" value="TEICHOIC ACIDS EXPORT ATP-BINDING PROTEIN TAGH"/>
    <property type="match status" value="1"/>
</dbReference>
<dbReference type="EMBL" id="OB660025">
    <property type="protein sequence ID" value="CAD7222020.1"/>
    <property type="molecule type" value="Genomic_DNA"/>
</dbReference>
<keyword evidence="4" id="KW-0067">ATP-binding</keyword>
<name>A0A7R8W0K4_9CRUS</name>
<dbReference type="InterPro" id="IPR003439">
    <property type="entry name" value="ABC_transporter-like_ATP-bd"/>
</dbReference>
<evidence type="ECO:0000313" key="5">
    <source>
        <dbReference type="EMBL" id="CAD7222020.1"/>
    </source>
</evidence>
<dbReference type="GO" id="GO:0140359">
    <property type="term" value="F:ABC-type transporter activity"/>
    <property type="evidence" value="ECO:0007669"/>
    <property type="project" value="InterPro"/>
</dbReference>
<dbReference type="GO" id="GO:0016020">
    <property type="term" value="C:membrane"/>
    <property type="evidence" value="ECO:0007669"/>
    <property type="project" value="InterPro"/>
</dbReference>
<dbReference type="InterPro" id="IPR027417">
    <property type="entry name" value="P-loop_NTPase"/>
</dbReference>
<evidence type="ECO:0000256" key="3">
    <source>
        <dbReference type="ARBA" id="ARBA00022741"/>
    </source>
</evidence>
<dbReference type="GO" id="GO:0005524">
    <property type="term" value="F:ATP binding"/>
    <property type="evidence" value="ECO:0007669"/>
    <property type="project" value="UniProtKB-KW"/>
</dbReference>
<dbReference type="InterPro" id="IPR015860">
    <property type="entry name" value="ABC_transpr_TagH-like"/>
</dbReference>
<dbReference type="PANTHER" id="PTHR46743:SF2">
    <property type="entry name" value="TEICHOIC ACIDS EXPORT ATP-BINDING PROTEIN TAGH"/>
    <property type="match status" value="1"/>
</dbReference>
<accession>A0A7R8W0K4</accession>
<evidence type="ECO:0000256" key="2">
    <source>
        <dbReference type="ARBA" id="ARBA00022448"/>
    </source>
</evidence>
<dbReference type="AlphaFoldDB" id="A0A7R8W0K4"/>
<comment type="similarity">
    <text evidence="1">Belongs to the ABC transporter superfamily.</text>
</comment>
<protein>
    <submittedName>
        <fullName evidence="5">Uncharacterized protein</fullName>
    </submittedName>
</protein>
<sequence>MLELGAGFNPELTGFENIYFNGSLMGFSRREMDEKVDEIAAFADIGDFISQPVKTYSSGMKARLGFAVSINVDPDILIVDEVLSVGDVYFRQKSIRKMKEFMDGSKTILFVTHDLGAVKNFCTRAIWLNEGKKIAEGDPEDLVQRYTSFMTYGLETTSSGSTSGSKSESVNSSEKRDTRIIWTDCSALDSFGEKAVSITNVAFYDISNQRPATMLKVCQPLTPVKPGN</sequence>
<dbReference type="OrthoDB" id="10263751at2759"/>